<name>A0A2I0J9S9_PUNGR</name>
<dbReference type="PANTHER" id="PTHR31174:SF7">
    <property type="entry name" value="LATE EMBRYOGENESIS ABUNDANT PROTEIN 31-RELATED"/>
    <property type="match status" value="1"/>
</dbReference>
<feature type="domain" description="SMP" evidence="4">
    <location>
        <begin position="45"/>
        <end position="99"/>
    </location>
</feature>
<feature type="domain" description="SMP" evidence="4">
    <location>
        <begin position="227"/>
        <end position="279"/>
    </location>
</feature>
<dbReference type="PANTHER" id="PTHR31174">
    <property type="entry name" value="SEED MATURATION FAMILY PROTEIN"/>
    <property type="match status" value="1"/>
</dbReference>
<dbReference type="InterPro" id="IPR042971">
    <property type="entry name" value="LEA_SMP"/>
</dbReference>
<feature type="domain" description="SMP" evidence="4">
    <location>
        <begin position="162"/>
        <end position="219"/>
    </location>
</feature>
<accession>A0A2I0J9S9</accession>
<protein>
    <recommendedName>
        <fullName evidence="4">SMP domain-containing protein</fullName>
    </recommendedName>
</protein>
<feature type="region of interest" description="Disordered" evidence="3">
    <location>
        <begin position="1"/>
        <end position="47"/>
    </location>
</feature>
<dbReference type="STRING" id="22663.A0A2I0J9S9"/>
<evidence type="ECO:0000256" key="1">
    <source>
        <dbReference type="ARBA" id="ARBA00010733"/>
    </source>
</evidence>
<keyword evidence="6" id="KW-1185">Reference proteome</keyword>
<organism evidence="5 6">
    <name type="scientific">Punica granatum</name>
    <name type="common">Pomegranate</name>
    <dbReference type="NCBI Taxonomy" id="22663"/>
    <lineage>
        <taxon>Eukaryota</taxon>
        <taxon>Viridiplantae</taxon>
        <taxon>Streptophyta</taxon>
        <taxon>Embryophyta</taxon>
        <taxon>Tracheophyta</taxon>
        <taxon>Spermatophyta</taxon>
        <taxon>Magnoliopsida</taxon>
        <taxon>eudicotyledons</taxon>
        <taxon>Gunneridae</taxon>
        <taxon>Pentapetalae</taxon>
        <taxon>rosids</taxon>
        <taxon>malvids</taxon>
        <taxon>Myrtales</taxon>
        <taxon>Lythraceae</taxon>
        <taxon>Punica</taxon>
    </lineage>
</organism>
<evidence type="ECO:0000259" key="4">
    <source>
        <dbReference type="Pfam" id="PF04927"/>
    </source>
</evidence>
<proteinExistence type="inferred from homology"/>
<dbReference type="EMBL" id="PGOL01001934">
    <property type="protein sequence ID" value="PKI52436.1"/>
    <property type="molecule type" value="Genomic_DNA"/>
</dbReference>
<evidence type="ECO:0000313" key="6">
    <source>
        <dbReference type="Proteomes" id="UP000233551"/>
    </source>
</evidence>
<dbReference type="InterPro" id="IPR007011">
    <property type="entry name" value="LEA_SMP_dom"/>
</dbReference>
<reference evidence="5 6" key="1">
    <citation type="submission" date="2017-11" db="EMBL/GenBank/DDBJ databases">
        <title>De-novo sequencing of pomegranate (Punica granatum L.) genome.</title>
        <authorList>
            <person name="Akparov Z."/>
            <person name="Amiraslanov A."/>
            <person name="Hajiyeva S."/>
            <person name="Abbasov M."/>
            <person name="Kaur K."/>
            <person name="Hamwieh A."/>
            <person name="Solovyev V."/>
            <person name="Salamov A."/>
            <person name="Braich B."/>
            <person name="Kosarev P."/>
            <person name="Mahmoud A."/>
            <person name="Hajiyev E."/>
            <person name="Babayeva S."/>
            <person name="Izzatullayeva V."/>
            <person name="Mammadov A."/>
            <person name="Mammadov A."/>
            <person name="Sharifova S."/>
            <person name="Ojaghi J."/>
            <person name="Eynullazada K."/>
            <person name="Bayramov B."/>
            <person name="Abdulazimova A."/>
            <person name="Shahmuradov I."/>
        </authorList>
    </citation>
    <scope>NUCLEOTIDE SEQUENCE [LARGE SCALE GENOMIC DNA]</scope>
    <source>
        <strain evidence="6">cv. AG2017</strain>
        <tissue evidence="5">Leaf</tissue>
    </source>
</reference>
<keyword evidence="2" id="KW-0677">Repeat</keyword>
<dbReference type="Proteomes" id="UP000233551">
    <property type="component" value="Unassembled WGS sequence"/>
</dbReference>
<evidence type="ECO:0000313" key="5">
    <source>
        <dbReference type="EMBL" id="PKI52436.1"/>
    </source>
</evidence>
<comment type="caution">
    <text evidence="5">The sequence shown here is derived from an EMBL/GenBank/DDBJ whole genome shotgun (WGS) entry which is preliminary data.</text>
</comment>
<comment type="similarity">
    <text evidence="1">Belongs to the LEA type SMP family.</text>
</comment>
<dbReference type="Pfam" id="PF04927">
    <property type="entry name" value="SMP"/>
    <property type="match status" value="3"/>
</dbReference>
<sequence>MSHEQPRMPQQQQAGDQGQDQDQQMRPQEQQEEEGDQGHGQDPAIKYGDVFDVSGDLASRPVAARDAAMMQSAENTILGQTPAGGIAAVMSSVAGWNEKAGLVGHGAASDIVGREGVTVTETKVPSGRIVTEQVGGQVVGQYVQAQPEQGGDRGGSVEQSAITIGQALEAAGQTAGDKPVERSDAAAILAAEQMATGRNNTIPGGLAAAAQSAAAFNETTLRKEDKIKISQVLLGASEKLSGDRVATRQDALGIENAERWNNPKMEAQPGGVAASVAAAGMAYVYMQYVYV</sequence>
<dbReference type="AlphaFoldDB" id="A0A2I0J9S9"/>
<evidence type="ECO:0000256" key="3">
    <source>
        <dbReference type="SAM" id="MobiDB-lite"/>
    </source>
</evidence>
<feature type="compositionally biased region" description="Low complexity" evidence="3">
    <location>
        <begin position="7"/>
        <end position="28"/>
    </location>
</feature>
<evidence type="ECO:0000256" key="2">
    <source>
        <dbReference type="ARBA" id="ARBA00022737"/>
    </source>
</evidence>
<gene>
    <name evidence="5" type="ORF">CRG98_027189</name>
</gene>